<name>A0A1L6MZ93_9BACT</name>
<organism evidence="4 5">
    <name type="scientific">Pajaroellobacter abortibovis</name>
    <dbReference type="NCBI Taxonomy" id="1882918"/>
    <lineage>
        <taxon>Bacteria</taxon>
        <taxon>Pseudomonadati</taxon>
        <taxon>Myxococcota</taxon>
        <taxon>Polyangia</taxon>
        <taxon>Polyangiales</taxon>
        <taxon>Polyangiaceae</taxon>
    </lineage>
</organism>
<dbReference type="OrthoDB" id="9775180at2"/>
<dbReference type="PROSITE" id="PS51201">
    <property type="entry name" value="RCK_N"/>
    <property type="match status" value="1"/>
</dbReference>
<evidence type="ECO:0000256" key="1">
    <source>
        <dbReference type="ARBA" id="ARBA00022448"/>
    </source>
</evidence>
<gene>
    <name evidence="4" type="ORF">BCY86_08755</name>
</gene>
<dbReference type="AlphaFoldDB" id="A0A1L6MZ93"/>
<dbReference type="PANTHER" id="PTHR43833:SF5">
    <property type="entry name" value="TRK SYSTEM POTASSIUM UPTAKE PROTEIN TRKA"/>
    <property type="match status" value="1"/>
</dbReference>
<accession>A0A1L6MZ93</accession>
<evidence type="ECO:0000313" key="5">
    <source>
        <dbReference type="Proteomes" id="UP000185544"/>
    </source>
</evidence>
<dbReference type="KEGG" id="pabo:BCY86_08755"/>
<reference evidence="4 5" key="1">
    <citation type="submission" date="2016-08" db="EMBL/GenBank/DDBJ databases">
        <title>Identification and validation of antigenic proteins from Pajaroellobacter abortibovis using de-novo genome sequence assembly and reverse vaccinology.</title>
        <authorList>
            <person name="Welly B.T."/>
            <person name="Miller M.R."/>
            <person name="Stott J.L."/>
            <person name="Blanchard M.T."/>
            <person name="Islas-Trejo A.D."/>
            <person name="O'Rourke S.M."/>
            <person name="Young A.E."/>
            <person name="Medrano J.F."/>
            <person name="Van Eenennaam A.L."/>
        </authorList>
    </citation>
    <scope>NUCLEOTIDE SEQUENCE [LARGE SCALE GENOMIC DNA]</scope>
    <source>
        <strain evidence="4 5">BTF92-0548A/99-0131</strain>
    </source>
</reference>
<keyword evidence="5" id="KW-1185">Reference proteome</keyword>
<protein>
    <submittedName>
        <fullName evidence="4">TrkA family potassium uptake protein</fullName>
    </submittedName>
</protein>
<dbReference type="Proteomes" id="UP000185544">
    <property type="component" value="Chromosome"/>
</dbReference>
<dbReference type="InterPro" id="IPR003148">
    <property type="entry name" value="RCK_N"/>
</dbReference>
<dbReference type="RefSeq" id="WP_075277427.1">
    <property type="nucleotide sequence ID" value="NZ_CP016908.1"/>
</dbReference>
<proteinExistence type="predicted"/>
<keyword evidence="2" id="KW-0406">Ion transport</keyword>
<evidence type="ECO:0000259" key="3">
    <source>
        <dbReference type="PROSITE" id="PS51201"/>
    </source>
</evidence>
<dbReference type="InterPro" id="IPR036291">
    <property type="entry name" value="NAD(P)-bd_dom_sf"/>
</dbReference>
<dbReference type="SUPFAM" id="SSF51735">
    <property type="entry name" value="NAD(P)-binding Rossmann-fold domains"/>
    <property type="match status" value="1"/>
</dbReference>
<dbReference type="GO" id="GO:0006813">
    <property type="term" value="P:potassium ion transport"/>
    <property type="evidence" value="ECO:0007669"/>
    <property type="project" value="InterPro"/>
</dbReference>
<dbReference type="InterPro" id="IPR050721">
    <property type="entry name" value="Trk_Ktr_HKT_K-transport"/>
</dbReference>
<dbReference type="Gene3D" id="3.30.70.1450">
    <property type="entry name" value="Regulator of K+ conductance, C-terminal domain"/>
    <property type="match status" value="1"/>
</dbReference>
<evidence type="ECO:0000313" key="4">
    <source>
        <dbReference type="EMBL" id="APS00758.1"/>
    </source>
</evidence>
<dbReference type="EMBL" id="CP016908">
    <property type="protein sequence ID" value="APS00758.1"/>
    <property type="molecule type" value="Genomic_DNA"/>
</dbReference>
<dbReference type="STRING" id="1882918.BCY86_08755"/>
<feature type="domain" description="RCK N-terminal" evidence="3">
    <location>
        <begin position="1"/>
        <end position="117"/>
    </location>
</feature>
<dbReference type="PANTHER" id="PTHR43833">
    <property type="entry name" value="POTASSIUM CHANNEL PROTEIN 2-RELATED-RELATED"/>
    <property type="match status" value="1"/>
</dbReference>
<keyword evidence="1" id="KW-0813">Transport</keyword>
<dbReference type="InterPro" id="IPR036721">
    <property type="entry name" value="RCK_C_sf"/>
</dbReference>
<evidence type="ECO:0000256" key="2">
    <source>
        <dbReference type="ARBA" id="ARBA00023065"/>
    </source>
</evidence>
<dbReference type="Gene3D" id="3.40.50.720">
    <property type="entry name" value="NAD(P)-binding Rossmann-like Domain"/>
    <property type="match status" value="1"/>
</dbReference>
<sequence length="229" mass="24470">MRILIAGAGRAGLHVATHLAQLGHVVIVVDRDEMVTKHAFERYGLIAFAGDATDASLLKEAEVHRADIVVVMLQRDADNLAVALLARAAGVQRVMVRMRDAEYRSVYKSAGINEILSEIDIFIGALATAIEHTEVQHAMILGGGQSIAFELHIPEDAAIVGTMISDIAADPDFPASCVFAGMFESGGEVQAPRGFSVVKGGMTVLLVSRCSDIGNIVSFFLRRSPSRLS</sequence>
<dbReference type="Pfam" id="PF02254">
    <property type="entry name" value="TrkA_N"/>
    <property type="match status" value="1"/>
</dbReference>